<name>A0A7R7IBJ5_9FIRM</name>
<dbReference type="KEGG" id="ahb:bsdtb5_01310"/>
<feature type="transmembrane region" description="Helical" evidence="1">
    <location>
        <begin position="376"/>
        <end position="397"/>
    </location>
</feature>
<dbReference type="AlphaFoldDB" id="A0A7R7IBJ5"/>
<dbReference type="EMBL" id="AP024169">
    <property type="protein sequence ID" value="BCN28836.1"/>
    <property type="molecule type" value="Genomic_DNA"/>
</dbReference>
<feature type="transmembrane region" description="Helical" evidence="1">
    <location>
        <begin position="417"/>
        <end position="438"/>
    </location>
</feature>
<dbReference type="Proteomes" id="UP000595897">
    <property type="component" value="Chromosome"/>
</dbReference>
<keyword evidence="1" id="KW-1133">Transmembrane helix</keyword>
<feature type="transmembrane region" description="Helical" evidence="1">
    <location>
        <begin position="256"/>
        <end position="281"/>
    </location>
</feature>
<gene>
    <name evidence="2" type="ORF">bsdtb5_01310</name>
</gene>
<organism evidence="2 3">
    <name type="scientific">Anaeromicropila herbilytica</name>
    <dbReference type="NCBI Taxonomy" id="2785025"/>
    <lineage>
        <taxon>Bacteria</taxon>
        <taxon>Bacillati</taxon>
        <taxon>Bacillota</taxon>
        <taxon>Clostridia</taxon>
        <taxon>Lachnospirales</taxon>
        <taxon>Lachnospiraceae</taxon>
        <taxon>Anaeromicropila</taxon>
    </lineage>
</organism>
<feature type="transmembrane region" description="Helical" evidence="1">
    <location>
        <begin position="12"/>
        <end position="32"/>
    </location>
</feature>
<evidence type="ECO:0000256" key="1">
    <source>
        <dbReference type="SAM" id="Phobius"/>
    </source>
</evidence>
<evidence type="ECO:0000313" key="2">
    <source>
        <dbReference type="EMBL" id="BCN28836.1"/>
    </source>
</evidence>
<reference evidence="2 3" key="1">
    <citation type="submission" date="2020-11" db="EMBL/GenBank/DDBJ databases">
        <title>Draft genome sequencing of a Lachnospiraceae strain isolated from anoxic soil subjected to BSD treatment.</title>
        <authorList>
            <person name="Uek A."/>
            <person name="Tonouchi A."/>
        </authorList>
    </citation>
    <scope>NUCLEOTIDE SEQUENCE [LARGE SCALE GENOMIC DNA]</scope>
    <source>
        <strain evidence="2 3">TB5</strain>
    </source>
</reference>
<feature type="transmembrane region" description="Helical" evidence="1">
    <location>
        <begin position="213"/>
        <end position="231"/>
    </location>
</feature>
<keyword evidence="1" id="KW-0812">Transmembrane</keyword>
<keyword evidence="3" id="KW-1185">Reference proteome</keyword>
<accession>A0A7R7IBJ5</accession>
<dbReference type="RefSeq" id="WP_271714144.1">
    <property type="nucleotide sequence ID" value="NZ_AP024169.1"/>
</dbReference>
<keyword evidence="1" id="KW-0472">Membrane</keyword>
<feature type="transmembrane region" description="Helical" evidence="1">
    <location>
        <begin position="344"/>
        <end position="369"/>
    </location>
</feature>
<proteinExistence type="predicted"/>
<sequence length="446" mass="50827">MKYELKSIFKNKVTWIFIFILIILCLKTVLFLEVNNFNNENAKDLAYQAAMQEATIGLEKRGFYSQKHSANETKWFENMLAFDNWKVDTYRYISKCYKKNKKSVEKEEFIFNLQTYICVFNLNADPEKGHKAASVVFDKMLDQNESILKLKELPFNYEELVGNPYASEDDKAALYKSSKYSIEYNCTLLKNYGGPININPLWFLSNQLSFDQLPTVLIGVLIILFATSVMVESKKNRSIQLVELVPGKRVHIFTHYYLSIWISSIVIIGIGFGIPLLILGLRHGIHGWNLPILVDPNGFLGLKPYVHTSDWGITGIGKAYGGRKIEGYDSIPPSTLVFWPVWKFMITAFIVSFLKIVFLNLVGCGIGLLAKRYRTALLISVCFAGIYGISQYVPANLKWNPFSIQSGWDTALGGTHVTWLNAVILLVVSIVIVSIAIIRWNNKRDY</sequence>
<evidence type="ECO:0000313" key="3">
    <source>
        <dbReference type="Proteomes" id="UP000595897"/>
    </source>
</evidence>
<protein>
    <submittedName>
        <fullName evidence="2">Uncharacterized protein</fullName>
    </submittedName>
</protein>